<name>A0A914Y2Q1_9BILA</name>
<keyword evidence="1" id="KW-1185">Reference proteome</keyword>
<reference evidence="2" key="1">
    <citation type="submission" date="2022-11" db="UniProtKB">
        <authorList>
            <consortium name="WormBaseParasite"/>
        </authorList>
    </citation>
    <scope>IDENTIFICATION</scope>
</reference>
<dbReference type="WBParaSite" id="PSU_v2.g14455.t1">
    <property type="protein sequence ID" value="PSU_v2.g14455.t1"/>
    <property type="gene ID" value="PSU_v2.g14455"/>
</dbReference>
<sequence>MGSSKEGTIILESAKLGAYISPACPDLSFFQLQEELVKVDAALEKVRSDLHYLSDEYGKLCDAINFYACLHNTVWREVKYEKFFGNADDGNEHMDDILNGFGAMGIAGSADRPFVYPRLPETNLFKPFLGAASSVDNDDDGGESDTDTYTS</sequence>
<dbReference type="AlphaFoldDB" id="A0A914Y2Q1"/>
<accession>A0A914Y2Q1</accession>
<protein>
    <submittedName>
        <fullName evidence="2">Uncharacterized protein</fullName>
    </submittedName>
</protein>
<evidence type="ECO:0000313" key="2">
    <source>
        <dbReference type="WBParaSite" id="PSU_v2.g14455.t1"/>
    </source>
</evidence>
<evidence type="ECO:0000313" key="1">
    <source>
        <dbReference type="Proteomes" id="UP000887577"/>
    </source>
</evidence>
<organism evidence="1 2">
    <name type="scientific">Panagrolaimus superbus</name>
    <dbReference type="NCBI Taxonomy" id="310955"/>
    <lineage>
        <taxon>Eukaryota</taxon>
        <taxon>Metazoa</taxon>
        <taxon>Ecdysozoa</taxon>
        <taxon>Nematoda</taxon>
        <taxon>Chromadorea</taxon>
        <taxon>Rhabditida</taxon>
        <taxon>Tylenchina</taxon>
        <taxon>Panagrolaimomorpha</taxon>
        <taxon>Panagrolaimoidea</taxon>
        <taxon>Panagrolaimidae</taxon>
        <taxon>Panagrolaimus</taxon>
    </lineage>
</organism>
<proteinExistence type="predicted"/>
<dbReference type="Proteomes" id="UP000887577">
    <property type="component" value="Unplaced"/>
</dbReference>